<organism evidence="1">
    <name type="scientific">Trypanosoma vivax (strain Y486)</name>
    <dbReference type="NCBI Taxonomy" id="1055687"/>
    <lineage>
        <taxon>Eukaryota</taxon>
        <taxon>Discoba</taxon>
        <taxon>Euglenozoa</taxon>
        <taxon>Kinetoplastea</taxon>
        <taxon>Metakinetoplastina</taxon>
        <taxon>Trypanosomatida</taxon>
        <taxon>Trypanosomatidae</taxon>
        <taxon>Trypanosoma</taxon>
        <taxon>Duttonella</taxon>
    </lineage>
</organism>
<dbReference type="AlphaFoldDB" id="G0U7S2"/>
<reference evidence="1" key="1">
    <citation type="journal article" date="2012" name="Proc. Natl. Acad. Sci. U.S.A.">
        <title>Antigenic diversity is generated by distinct evolutionary mechanisms in African trypanosome species.</title>
        <authorList>
            <person name="Jackson A.P."/>
            <person name="Berry A."/>
            <person name="Aslett M."/>
            <person name="Allison H.C."/>
            <person name="Burton P."/>
            <person name="Vavrova-Anderson J."/>
            <person name="Brown R."/>
            <person name="Browne H."/>
            <person name="Corton N."/>
            <person name="Hauser H."/>
            <person name="Gamble J."/>
            <person name="Gilderthorp R."/>
            <person name="Marcello L."/>
            <person name="McQuillan J."/>
            <person name="Otto T.D."/>
            <person name="Quail M.A."/>
            <person name="Sanders M.J."/>
            <person name="van Tonder A."/>
            <person name="Ginger M.L."/>
            <person name="Field M.C."/>
            <person name="Barry J.D."/>
            <person name="Hertz-Fowler C."/>
            <person name="Berriman M."/>
        </authorList>
    </citation>
    <scope>NUCLEOTIDE SEQUENCE</scope>
    <source>
        <strain evidence="1">Y486</strain>
    </source>
</reference>
<dbReference type="VEuPathDB" id="TriTrypDB:TvY486_1009750"/>
<sequence>MSFAIVGPADTAVTAADAENAAVSRLNTLFRRSGLYLSTASMQLHVIPETVYRVSAADVATLAENARVLTTNKDVNCDFGALSGVLWGQVRDMEFGVDAYFHLLDDERDAPRKKAASQRLSMQLTVLAQALHTLRHFEHPFARPEVRDSVNIVRKDVEVLVRLASKLARILDDVVKNIKDSDVGLFRSCEAALSFTELFASAVASRSALDVQPLISLFNSDIIWQLSGVGVLSVESYCGALCSLIRVLFARGNEFYGVERVATQLLLHRLARRPPFNAETFAYTSTRTLAANPRYGILRYMSIVKRSVESLLLSSEAYAAQLRHGCTKAVEKMNEKKNPLSFYQILVLAALQGMPRVDFTEDAPLVQRAVTTQLCTNDQIIEPDFLRILMAHGYMIPKKEHVSPDHASVISLLNSLAVCIVQIPLIQSGEMSRLSHLLLRPPVQAVPLVRLVVAVSDGDAAVMRDVLRKVREMLEIIYLTCFSFHERAQLPKKIPHRPWHFLACAAELLFEFFRRDTFVLETDPTLALECMSRIYAVRALYTSVENNKTEQEKKSILVFLRSIGRRLLFVSRNMLSTEINVFFTDVILPCVSKKNMERRNRQHYALVEAYVRSFASAAVALVLSDENMLRHWVDTALVCIKNPLSDSLAVVGLDFLCSAFLSKRAIAPLFVPTYVTLVCPVSSPARYGEPPLFLARHFARTVRNCCQALEQCDERALSESIRAPNSTLNKIVSEISLGAHGAGSLDSIRPVSSVLLIVSALFDKVCILLGHTAAITTAARQERLAYFQVYYSALINLLQCCTSTVLHRVCASVETVLLDHLRGVPSVQAQWYKHIENVVDCVQGIGKPSVAEWFVMLGKKMTESAPQAKL</sequence>
<evidence type="ECO:0000313" key="1">
    <source>
        <dbReference type="EMBL" id="CCC51930.1"/>
    </source>
</evidence>
<dbReference type="EMBL" id="HE573026">
    <property type="protein sequence ID" value="CCC51930.1"/>
    <property type="molecule type" value="Genomic_DNA"/>
</dbReference>
<gene>
    <name evidence="1" type="ORF">TVY486_1009750</name>
</gene>
<accession>G0U7S2</accession>
<name>G0U7S2_TRYVY</name>
<proteinExistence type="predicted"/>
<protein>
    <submittedName>
        <fullName evidence="1">Uncharacterized protein</fullName>
    </submittedName>
</protein>